<dbReference type="InterPro" id="IPR036116">
    <property type="entry name" value="FN3_sf"/>
</dbReference>
<dbReference type="InterPro" id="IPR000998">
    <property type="entry name" value="MAM_dom"/>
</dbReference>
<keyword evidence="1 3" id="KW-0732">Signal</keyword>
<dbReference type="InterPro" id="IPR045474">
    <property type="entry name" value="GEVED"/>
</dbReference>
<dbReference type="CDD" id="cd00063">
    <property type="entry name" value="FN3"/>
    <property type="match status" value="2"/>
</dbReference>
<dbReference type="GO" id="GO:0016020">
    <property type="term" value="C:membrane"/>
    <property type="evidence" value="ECO:0007669"/>
    <property type="project" value="InterPro"/>
</dbReference>
<dbReference type="RefSeq" id="WP_181887431.1">
    <property type="nucleotide sequence ID" value="NZ_CP059472.1"/>
</dbReference>
<name>A0A7D7QLF3_9FLAO</name>
<protein>
    <submittedName>
        <fullName evidence="7">Fibronectin type III domain-containing protein</fullName>
    </submittedName>
</protein>
<reference evidence="9" key="2">
    <citation type="submission" date="2020-07" db="EMBL/GenBank/DDBJ databases">
        <title>Flavobacterium sp. xlx-214.</title>
        <authorList>
            <person name="Yang C."/>
        </authorList>
    </citation>
    <scope>NUCLEOTIDE SEQUENCE [LARGE SCALE GENOMIC DNA]</scope>
    <source>
        <strain evidence="9">CX-624</strain>
    </source>
</reference>
<proteinExistence type="predicted"/>
<dbReference type="AlphaFoldDB" id="A0A7D7QLF3"/>
<dbReference type="InterPro" id="IPR003961">
    <property type="entry name" value="FN3_dom"/>
</dbReference>
<evidence type="ECO:0000256" key="1">
    <source>
        <dbReference type="ARBA" id="ARBA00022729"/>
    </source>
</evidence>
<evidence type="ECO:0000313" key="6">
    <source>
        <dbReference type="EMBL" id="MBA5247325.1"/>
    </source>
</evidence>
<dbReference type="Proteomes" id="UP000539710">
    <property type="component" value="Unassembled WGS sequence"/>
</dbReference>
<feature type="domain" description="Fibronectin type-III" evidence="5">
    <location>
        <begin position="178"/>
        <end position="272"/>
    </location>
</feature>
<dbReference type="SMART" id="SM00060">
    <property type="entry name" value="FN3"/>
    <property type="match status" value="3"/>
</dbReference>
<evidence type="ECO:0000259" key="5">
    <source>
        <dbReference type="PROSITE" id="PS50853"/>
    </source>
</evidence>
<dbReference type="KEGG" id="cbau:H1R16_03515"/>
<gene>
    <name evidence="7" type="ORF">H1R16_03515</name>
    <name evidence="6" type="ORF">H2507_09105</name>
</gene>
<dbReference type="SUPFAM" id="SSF49265">
    <property type="entry name" value="Fibronectin type III"/>
    <property type="match status" value="2"/>
</dbReference>
<keyword evidence="9" id="KW-1185">Reference proteome</keyword>
<evidence type="ECO:0000313" key="8">
    <source>
        <dbReference type="Proteomes" id="UP000515349"/>
    </source>
</evidence>
<dbReference type="PROSITE" id="PS50060">
    <property type="entry name" value="MAM_2"/>
    <property type="match status" value="1"/>
</dbReference>
<feature type="chain" id="PRO_5044656317" evidence="3">
    <location>
        <begin position="19"/>
        <end position="912"/>
    </location>
</feature>
<dbReference type="EMBL" id="CP059472">
    <property type="protein sequence ID" value="QMS99085.1"/>
    <property type="molecule type" value="Genomic_DNA"/>
</dbReference>
<evidence type="ECO:0000256" key="3">
    <source>
        <dbReference type="SAM" id="SignalP"/>
    </source>
</evidence>
<dbReference type="Pfam" id="PF20009">
    <property type="entry name" value="GEVED"/>
    <property type="match status" value="1"/>
</dbReference>
<feature type="signal peptide" evidence="3">
    <location>
        <begin position="1"/>
        <end position="18"/>
    </location>
</feature>
<evidence type="ECO:0000313" key="9">
    <source>
        <dbReference type="Proteomes" id="UP000539710"/>
    </source>
</evidence>
<reference evidence="6" key="3">
    <citation type="submission" date="2020-07" db="EMBL/GenBank/DDBJ databases">
        <authorList>
            <person name="Yang C."/>
        </authorList>
    </citation>
    <scope>NUCLEOTIDE SEQUENCE</scope>
    <source>
        <strain evidence="6">Cx-624</strain>
    </source>
</reference>
<reference evidence="7 8" key="1">
    <citation type="submission" date="2020-07" db="EMBL/GenBank/DDBJ databases">
        <title>Chryseobacterium sp.cx-624.</title>
        <authorList>
            <person name="Yang C."/>
        </authorList>
    </citation>
    <scope>NUCLEOTIDE SEQUENCE [LARGE SCALE GENOMIC DNA]</scope>
    <source>
        <strain evidence="7">Cx-624</strain>
        <strain evidence="8">cx-624</strain>
    </source>
</reference>
<feature type="domain" description="MAM" evidence="4">
    <location>
        <begin position="280"/>
        <end position="459"/>
    </location>
</feature>
<dbReference type="EMBL" id="JACEUX010000003">
    <property type="protein sequence ID" value="MBA5247325.1"/>
    <property type="molecule type" value="Genomic_DNA"/>
</dbReference>
<dbReference type="NCBIfam" id="TIGR04183">
    <property type="entry name" value="Por_Secre_tail"/>
    <property type="match status" value="1"/>
</dbReference>
<dbReference type="PROSITE" id="PS50853">
    <property type="entry name" value="FN3"/>
    <property type="match status" value="2"/>
</dbReference>
<evidence type="ECO:0000313" key="7">
    <source>
        <dbReference type="EMBL" id="QMS99085.1"/>
    </source>
</evidence>
<dbReference type="InterPro" id="IPR026444">
    <property type="entry name" value="Secre_tail"/>
</dbReference>
<evidence type="ECO:0000259" key="4">
    <source>
        <dbReference type="PROSITE" id="PS50060"/>
    </source>
</evidence>
<dbReference type="InterPro" id="IPR013783">
    <property type="entry name" value="Ig-like_fold"/>
</dbReference>
<accession>A0A7D7QLF3</accession>
<dbReference type="Gene3D" id="2.60.40.10">
    <property type="entry name" value="Immunoglobulins"/>
    <property type="match status" value="3"/>
</dbReference>
<organism evidence="7 8">
    <name type="scientific">Marnyiella aurantia</name>
    <dbReference type="NCBI Taxonomy" id="2758037"/>
    <lineage>
        <taxon>Bacteria</taxon>
        <taxon>Pseudomonadati</taxon>
        <taxon>Bacteroidota</taxon>
        <taxon>Flavobacteriia</taxon>
        <taxon>Flavobacteriales</taxon>
        <taxon>Weeksellaceae</taxon>
        <taxon>Marnyiella</taxon>
    </lineage>
</organism>
<dbReference type="Gene3D" id="2.60.120.260">
    <property type="entry name" value="Galactose-binding domain-like"/>
    <property type="match status" value="2"/>
</dbReference>
<sequence>MKKVLLSCFLSLGLGASAQTYCTPSYSDGCDDGDQINSFSIPAAGFSHVNTGCSAGQYGDFHSTHTINLSASVAYNFTVTHDYGYQTVRVWADFNNDGSFDSSELIGSGASPQTGASTQTSSTVTVPASTPLGNYRLRIATKYDYDGTEPPEPCDNTDGFGEVHDYTLAVTVPPSCVAPSALNTTTVSSSGLQVTWTAPATAPANGYDIYYSATNTPPVAATVPSSNAASSPAALSSLAPATTYYVWVRSRCSTADQSVWVAAGSAATSCAPLAAPFYESFSSGTLPNCWTNINPTTTSTSTNAFWKFSGNPEYGASPVNNGRTAGTFAWVDASSPYTGEHQVQLTTPEINLTGLTNPYVQFEWYKNHLTSATGTLPPYDNNKLTVHVTSDGTTWNQIFTNDTNASNWRLEGIPLGAAYAGATIRVRFTVDKDAAGNGYFYDDLLLDEVRVMETPTCLQPTGVAVSNVTSFSADFVWNATAPVPGNGYDFYYSTSNTPPTAATVPTAAGLATPAYSLTGLLPSTLYYVWVRSNCSSSTQSLWSAGPSFTTISFCPVVTAPANGVTGASLTPTITWNAMPGATSYIITMGSTSGGTDILNAVNVGNVTTYTLTAPLANSTTYYYTVNASNGTVLSQSCAVRSFTTVCASILPNYTNNFNTFPGSCWSVASGGSPATGPTGTGSGISFNWRAMVFLTGTTGAGATSINLYSSGRAGWLISPVFNLSAGGTKTLTFDYGITEYGSANPSPMGSDDVINVLMSTDGGATWTTIQTWTAADNIDNSSHPYSYTIPAASATSQVMFAFYGTDGTVSDGEDFEFYVDNFMITDSSLSTSEIITDSKEVRVYPNPFTDVLNITDAQNLKSVSVVDMSGRLVKTIANPGRQINLSELKAGLYILKLDYKDGTSKSVKAIKK</sequence>
<feature type="domain" description="Fibronectin type-III" evidence="5">
    <location>
        <begin position="459"/>
        <end position="553"/>
    </location>
</feature>
<dbReference type="Pfam" id="PF18962">
    <property type="entry name" value="Por_Secre_tail"/>
    <property type="match status" value="1"/>
</dbReference>
<feature type="compositionally biased region" description="Low complexity" evidence="2">
    <location>
        <begin position="110"/>
        <end position="127"/>
    </location>
</feature>
<dbReference type="Pfam" id="PF00041">
    <property type="entry name" value="fn3"/>
    <property type="match status" value="2"/>
</dbReference>
<evidence type="ECO:0000256" key="2">
    <source>
        <dbReference type="SAM" id="MobiDB-lite"/>
    </source>
</evidence>
<feature type="region of interest" description="Disordered" evidence="2">
    <location>
        <begin position="105"/>
        <end position="127"/>
    </location>
</feature>
<dbReference type="Proteomes" id="UP000515349">
    <property type="component" value="Chromosome"/>
</dbReference>